<gene>
    <name evidence="9" type="primary">pfp</name>
    <name evidence="11" type="ORF">COS11_05515</name>
</gene>
<dbReference type="InterPro" id="IPR022953">
    <property type="entry name" value="ATP_PFK"/>
</dbReference>
<dbReference type="PANTHER" id="PTHR13697:SF52">
    <property type="entry name" value="ATP-DEPENDENT 6-PHOSPHOFRUCTOKINASE 3"/>
    <property type="match status" value="1"/>
</dbReference>
<evidence type="ECO:0000313" key="12">
    <source>
        <dbReference type="Proteomes" id="UP000228886"/>
    </source>
</evidence>
<sequence length="340" mass="37119">MRIGILTGGGDCAGLNQAIRAAVMRSLDFGNECLGVLEGWRGLIEGKTTSLGLKEVEGIIEKSGTILGTSRTNPYQEEEGAKKVKENIKKLGLEALVAMGGEDTLGVARKLFEEGVKVVGVPKTMDNDLSATDYTFGFDSSVTRALEAASVLIDTGRSHRRVMILEVMGRHAGWVALFTGIASGADWILLPERKPEIEEMIKHIRAVHSRKNYALIVTSEGITLPEQKVGAEDQDKFGHMILKKRKMGETLAKLVEEKTGLEARVLVIGHMQRGGVPSLFDRILATRCGVKAAELVKEGKFGQMVALRGNEIVEVSLKEATAKLKLVDDAWWNFAKVFFK</sequence>
<reference evidence="12" key="1">
    <citation type="submission" date="2017-09" db="EMBL/GenBank/DDBJ databases">
        <title>Depth-based differentiation of microbial function through sediment-hosted aquifers and enrichment of novel symbionts in the deep terrestrial subsurface.</title>
        <authorList>
            <person name="Probst A.J."/>
            <person name="Ladd B."/>
            <person name="Jarett J.K."/>
            <person name="Geller-Mcgrath D.E."/>
            <person name="Sieber C.M.K."/>
            <person name="Emerson J.B."/>
            <person name="Anantharaman K."/>
            <person name="Thomas B.C."/>
            <person name="Malmstrom R."/>
            <person name="Stieglmeier M."/>
            <person name="Klingl A."/>
            <person name="Woyke T."/>
            <person name="Ryan C.M."/>
            <person name="Banfield J.F."/>
        </authorList>
    </citation>
    <scope>NUCLEOTIDE SEQUENCE [LARGE SCALE GENOMIC DNA]</scope>
</reference>
<dbReference type="InterPro" id="IPR015912">
    <property type="entry name" value="Phosphofructokinase_CS"/>
</dbReference>
<proteinExistence type="inferred from homology"/>
<dbReference type="Gene3D" id="3.40.50.460">
    <property type="entry name" value="Phosphofructokinase domain"/>
    <property type="match status" value="1"/>
</dbReference>
<dbReference type="Gene3D" id="3.40.50.450">
    <property type="match status" value="1"/>
</dbReference>
<dbReference type="HAMAP" id="MF_01976">
    <property type="entry name" value="Phosphofructokinase_III"/>
    <property type="match status" value="1"/>
</dbReference>
<evidence type="ECO:0000256" key="7">
    <source>
        <dbReference type="ARBA" id="ARBA00022842"/>
    </source>
</evidence>
<dbReference type="GO" id="GO:0047334">
    <property type="term" value="F:diphosphate-fructose-6-phosphate 1-phosphotransferase activity"/>
    <property type="evidence" value="ECO:0007669"/>
    <property type="project" value="UniProtKB-EC"/>
</dbReference>
<dbReference type="SUPFAM" id="SSF53784">
    <property type="entry name" value="Phosphofructokinase"/>
    <property type="match status" value="1"/>
</dbReference>
<keyword evidence="8 9" id="KW-0324">Glycolysis</keyword>
<evidence type="ECO:0000256" key="9">
    <source>
        <dbReference type="HAMAP-Rule" id="MF_01976"/>
    </source>
</evidence>
<evidence type="ECO:0000256" key="3">
    <source>
        <dbReference type="ARBA" id="ARBA00022490"/>
    </source>
</evidence>
<evidence type="ECO:0000256" key="4">
    <source>
        <dbReference type="ARBA" id="ARBA00022679"/>
    </source>
</evidence>
<protein>
    <recommendedName>
        <fullName evidence="9">Pyrophosphate--fructose 6-phosphate 1-phosphotransferase</fullName>
        <ecNumber evidence="9">2.7.1.90</ecNumber>
    </recommendedName>
    <alternativeName>
        <fullName evidence="9">6-phosphofructokinase, pyrophosphate dependent</fullName>
    </alternativeName>
    <alternativeName>
        <fullName evidence="9">PPi-dependent phosphofructokinase</fullName>
        <shortName evidence="9">PPi-PFK</shortName>
    </alternativeName>
    <alternativeName>
        <fullName evidence="9">Pyrophosphate-dependent 6-phosphofructose-1-kinase</fullName>
    </alternativeName>
</protein>
<organism evidence="11 12">
    <name type="scientific">bacterium (Candidatus Ratteibacteria) CG01_land_8_20_14_3_00_40_19</name>
    <dbReference type="NCBI Taxonomy" id="2014290"/>
    <lineage>
        <taxon>Bacteria</taxon>
        <taxon>Candidatus Ratteibacteria</taxon>
    </lineage>
</organism>
<comment type="catalytic activity">
    <reaction evidence="9">
        <text>beta-D-fructose 6-phosphate + diphosphate = beta-D-fructose 1,6-bisphosphate + phosphate + H(+)</text>
        <dbReference type="Rhea" id="RHEA:13613"/>
        <dbReference type="ChEBI" id="CHEBI:15378"/>
        <dbReference type="ChEBI" id="CHEBI:32966"/>
        <dbReference type="ChEBI" id="CHEBI:33019"/>
        <dbReference type="ChEBI" id="CHEBI:43474"/>
        <dbReference type="ChEBI" id="CHEBI:57634"/>
        <dbReference type="EC" id="2.7.1.90"/>
    </reaction>
</comment>
<keyword evidence="7 9" id="KW-0460">Magnesium</keyword>
<dbReference type="GO" id="GO:0003872">
    <property type="term" value="F:6-phosphofructokinase activity"/>
    <property type="evidence" value="ECO:0007669"/>
    <property type="project" value="UniProtKB-UniRule"/>
</dbReference>
<keyword evidence="3 9" id="KW-0963">Cytoplasm</keyword>
<feature type="binding site" description="in other chain" evidence="9">
    <location>
        <position position="220"/>
    </location>
    <ligand>
        <name>substrate</name>
        <note>ligand shared between dimeric partners</note>
    </ligand>
</feature>
<evidence type="ECO:0000256" key="8">
    <source>
        <dbReference type="ARBA" id="ARBA00023152"/>
    </source>
</evidence>
<dbReference type="GO" id="GO:0048029">
    <property type="term" value="F:monosaccharide binding"/>
    <property type="evidence" value="ECO:0007669"/>
    <property type="project" value="TreeGrafter"/>
</dbReference>
<dbReference type="GO" id="GO:0016208">
    <property type="term" value="F:AMP binding"/>
    <property type="evidence" value="ECO:0007669"/>
    <property type="project" value="TreeGrafter"/>
</dbReference>
<comment type="similarity">
    <text evidence="9">Belongs to the phosphofructokinase type A (PFKA) family. Mixed-substrate PFK group III subfamily.</text>
</comment>
<dbReference type="PRINTS" id="PR00476">
    <property type="entry name" value="PHFRCTKINASE"/>
</dbReference>
<dbReference type="PANTHER" id="PTHR13697">
    <property type="entry name" value="PHOSPHOFRUCTOKINASE"/>
    <property type="match status" value="1"/>
</dbReference>
<dbReference type="GO" id="GO:0042802">
    <property type="term" value="F:identical protein binding"/>
    <property type="evidence" value="ECO:0007669"/>
    <property type="project" value="TreeGrafter"/>
</dbReference>
<accession>A0A2M7E7T1</accession>
<dbReference type="GO" id="GO:0030388">
    <property type="term" value="P:fructose 1,6-bisphosphate metabolic process"/>
    <property type="evidence" value="ECO:0007669"/>
    <property type="project" value="TreeGrafter"/>
</dbReference>
<feature type="active site" description="Proton acceptor" evidence="9">
    <location>
        <position position="126"/>
    </location>
</feature>
<comment type="function">
    <text evidence="9">Catalyzes the phosphorylation of D-fructose 6-phosphate, the first committing step of glycolysis. Uses inorganic phosphate (PPi) as phosphoryl donor instead of ATP like common ATP-dependent phosphofructokinases (ATP-PFKs), which renders the reaction reversible, and can thus function both in glycolysis and gluconeogenesis. Consistently, PPi-PFK can replace the enzymes of both the forward (ATP-PFK) and reverse (fructose-bisphosphatase (FBPase)) reactions.</text>
</comment>
<name>A0A2M7E7T1_9BACT</name>
<feature type="binding site" evidence="9">
    <location>
        <position position="102"/>
    </location>
    <ligand>
        <name>Mg(2+)</name>
        <dbReference type="ChEBI" id="CHEBI:18420"/>
        <note>catalytic</note>
    </ligand>
</feature>
<dbReference type="PIRSF" id="PIRSF000532">
    <property type="entry name" value="ATP_PFK_prok"/>
    <property type="match status" value="1"/>
</dbReference>
<dbReference type="GO" id="GO:0061621">
    <property type="term" value="P:canonical glycolysis"/>
    <property type="evidence" value="ECO:0007669"/>
    <property type="project" value="TreeGrafter"/>
</dbReference>
<feature type="binding site" evidence="9">
    <location>
        <position position="10"/>
    </location>
    <ligand>
        <name>diphosphate</name>
        <dbReference type="ChEBI" id="CHEBI:33019"/>
    </ligand>
</feature>
<feature type="domain" description="Phosphofructokinase" evidence="10">
    <location>
        <begin position="2"/>
        <end position="296"/>
    </location>
</feature>
<evidence type="ECO:0000256" key="2">
    <source>
        <dbReference type="ARBA" id="ARBA00004679"/>
    </source>
</evidence>
<dbReference type="GO" id="GO:0046872">
    <property type="term" value="F:metal ion binding"/>
    <property type="evidence" value="ECO:0007669"/>
    <property type="project" value="UniProtKB-KW"/>
</dbReference>
<dbReference type="EC" id="2.7.1.90" evidence="9"/>
<comment type="subunit">
    <text evidence="9">Homodimer or homotetramer.</text>
</comment>
<dbReference type="GO" id="GO:0005524">
    <property type="term" value="F:ATP binding"/>
    <property type="evidence" value="ECO:0007669"/>
    <property type="project" value="InterPro"/>
</dbReference>
<comment type="caution">
    <text evidence="11">The sequence shown here is derived from an EMBL/GenBank/DDBJ whole genome shotgun (WGS) entry which is preliminary data.</text>
</comment>
<feature type="binding site" evidence="9">
    <location>
        <position position="161"/>
    </location>
    <ligand>
        <name>substrate</name>
        <note>ligand shared between dimeric partners</note>
    </ligand>
</feature>
<dbReference type="PROSITE" id="PS00433">
    <property type="entry name" value="PHOSPHOFRUCTOKINASE"/>
    <property type="match status" value="1"/>
</dbReference>
<dbReference type="UniPathway" id="UPA00109">
    <property type="reaction ID" value="UER00182"/>
</dbReference>
<keyword evidence="6 9" id="KW-0418">Kinase</keyword>
<keyword evidence="4 9" id="KW-0808">Transferase</keyword>
<comment type="cofactor">
    <cofactor evidence="1 9">
        <name>Mg(2+)</name>
        <dbReference type="ChEBI" id="CHEBI:18420"/>
    </cofactor>
</comment>
<dbReference type="GO" id="GO:0006002">
    <property type="term" value="P:fructose 6-phosphate metabolic process"/>
    <property type="evidence" value="ECO:0007669"/>
    <property type="project" value="InterPro"/>
</dbReference>
<dbReference type="GO" id="GO:0005945">
    <property type="term" value="C:6-phosphofructokinase complex"/>
    <property type="evidence" value="ECO:0007669"/>
    <property type="project" value="TreeGrafter"/>
</dbReference>
<keyword evidence="5 9" id="KW-0479">Metal-binding</keyword>
<feature type="site" description="Important for catalytic activity and substrate specificity; stabilizes the transition state when the phosphoryl donor is PPi; prevents ATP from binding by mimicking the alpha-phosphate group of ATP" evidence="9">
    <location>
        <position position="103"/>
    </location>
</feature>
<dbReference type="AlphaFoldDB" id="A0A2M7E7T1"/>
<dbReference type="InterPro" id="IPR012829">
    <property type="entry name" value="Phosphofructokinase_III"/>
</dbReference>
<dbReference type="GO" id="GO:0070095">
    <property type="term" value="F:fructose-6-phosphate binding"/>
    <property type="evidence" value="ECO:0007669"/>
    <property type="project" value="TreeGrafter"/>
</dbReference>
<dbReference type="InterPro" id="IPR035966">
    <property type="entry name" value="PKF_sf"/>
</dbReference>
<dbReference type="InterPro" id="IPR000023">
    <property type="entry name" value="Phosphofructokinase_dom"/>
</dbReference>
<evidence type="ECO:0000256" key="1">
    <source>
        <dbReference type="ARBA" id="ARBA00001946"/>
    </source>
</evidence>
<evidence type="ECO:0000256" key="5">
    <source>
        <dbReference type="ARBA" id="ARBA00022723"/>
    </source>
</evidence>
<comment type="pathway">
    <text evidence="2 9">Carbohydrate degradation; glycolysis; D-glyceraldehyde 3-phosphate and glycerone phosphate from D-glucose: step 3/4.</text>
</comment>
<dbReference type="NCBIfam" id="NF002872">
    <property type="entry name" value="PRK03202.1"/>
    <property type="match status" value="1"/>
</dbReference>
<dbReference type="EMBL" id="PETL01000262">
    <property type="protein sequence ID" value="PIV63802.1"/>
    <property type="molecule type" value="Genomic_DNA"/>
</dbReference>
<evidence type="ECO:0000259" key="10">
    <source>
        <dbReference type="Pfam" id="PF00365"/>
    </source>
</evidence>
<feature type="binding site" evidence="9">
    <location>
        <position position="264"/>
    </location>
    <ligand>
        <name>substrate</name>
        <note>ligand shared between dimeric partners</note>
    </ligand>
</feature>
<comment type="caution">
    <text evidence="9">Lacks conserved residue(s) required for the propagation of feature annotation.</text>
</comment>
<evidence type="ECO:0000313" key="11">
    <source>
        <dbReference type="EMBL" id="PIV63802.1"/>
    </source>
</evidence>
<comment type="subcellular location">
    <subcellularLocation>
        <location evidence="9">Cytoplasm</location>
    </subcellularLocation>
</comment>
<feature type="site" description="Important for catalytic activity; stabilizes the transition state when the phosphoryl donor is PPi" evidence="9">
    <location>
        <position position="123"/>
    </location>
</feature>
<feature type="binding site" description="in other chain" evidence="9">
    <location>
        <begin position="270"/>
        <end position="273"/>
    </location>
    <ligand>
        <name>substrate</name>
        <note>ligand shared between dimeric partners</note>
    </ligand>
</feature>
<feature type="binding site" description="in other chain" evidence="9">
    <location>
        <begin position="168"/>
        <end position="170"/>
    </location>
    <ligand>
        <name>substrate</name>
        <note>ligand shared between dimeric partners</note>
    </ligand>
</feature>
<feature type="binding site" description="in other chain" evidence="9">
    <location>
        <begin position="124"/>
        <end position="126"/>
    </location>
    <ligand>
        <name>substrate</name>
        <note>ligand shared between dimeric partners</note>
    </ligand>
</feature>
<comment type="activity regulation">
    <text evidence="9">Non-allosteric.</text>
</comment>
<dbReference type="Proteomes" id="UP000228886">
    <property type="component" value="Unassembled WGS sequence"/>
</dbReference>
<dbReference type="InterPro" id="IPR012003">
    <property type="entry name" value="ATP_PFK_prok-type"/>
</dbReference>
<evidence type="ECO:0000256" key="6">
    <source>
        <dbReference type="ARBA" id="ARBA00022777"/>
    </source>
</evidence>
<dbReference type="Pfam" id="PF00365">
    <property type="entry name" value="PFK"/>
    <property type="match status" value="1"/>
</dbReference>